<accession>A0A381W495</accession>
<name>A0A381W495_9ZZZZ</name>
<organism evidence="1">
    <name type="scientific">marine metagenome</name>
    <dbReference type="NCBI Taxonomy" id="408172"/>
    <lineage>
        <taxon>unclassified sequences</taxon>
        <taxon>metagenomes</taxon>
        <taxon>ecological metagenomes</taxon>
    </lineage>
</organism>
<dbReference type="EMBL" id="UINC01010669">
    <property type="protein sequence ID" value="SVA47376.1"/>
    <property type="molecule type" value="Genomic_DNA"/>
</dbReference>
<evidence type="ECO:0008006" key="2">
    <source>
        <dbReference type="Google" id="ProtNLM"/>
    </source>
</evidence>
<sequence>MTCRKNAITAFLLAIVFGLGTTNASADGAGKNASWTSYGVDSCSKVLSTHAQITIKDYKISGPPAAWTLIGWVSGFATAANSAIGSPKNYYKSMSNIEMLNWVASFCRDNPNKDADYAMRLLATTYTPF</sequence>
<dbReference type="AlphaFoldDB" id="A0A381W495"/>
<evidence type="ECO:0000313" key="1">
    <source>
        <dbReference type="EMBL" id="SVA47376.1"/>
    </source>
</evidence>
<protein>
    <recommendedName>
        <fullName evidence="2">Rap1a immunity protein domain-containing protein</fullName>
    </recommendedName>
</protein>
<proteinExistence type="predicted"/>
<reference evidence="1" key="1">
    <citation type="submission" date="2018-05" db="EMBL/GenBank/DDBJ databases">
        <authorList>
            <person name="Lanie J.A."/>
            <person name="Ng W.-L."/>
            <person name="Kazmierczak K.M."/>
            <person name="Andrzejewski T.M."/>
            <person name="Davidsen T.M."/>
            <person name="Wayne K.J."/>
            <person name="Tettelin H."/>
            <person name="Glass J.I."/>
            <person name="Rusch D."/>
            <person name="Podicherti R."/>
            <person name="Tsui H.-C.T."/>
            <person name="Winkler M.E."/>
        </authorList>
    </citation>
    <scope>NUCLEOTIDE SEQUENCE</scope>
</reference>
<gene>
    <name evidence="1" type="ORF">METZ01_LOCUS100230</name>
</gene>